<evidence type="ECO:0000256" key="3">
    <source>
        <dbReference type="SAM" id="MobiDB-lite"/>
    </source>
</evidence>
<dbReference type="Proteomes" id="UP000434172">
    <property type="component" value="Unassembled WGS sequence"/>
</dbReference>
<organism evidence="6 7">
    <name type="scientific">Colletotrichum asianum</name>
    <dbReference type="NCBI Taxonomy" id="702518"/>
    <lineage>
        <taxon>Eukaryota</taxon>
        <taxon>Fungi</taxon>
        <taxon>Dikarya</taxon>
        <taxon>Ascomycota</taxon>
        <taxon>Pezizomycotina</taxon>
        <taxon>Sordariomycetes</taxon>
        <taxon>Hypocreomycetidae</taxon>
        <taxon>Glomerellales</taxon>
        <taxon>Glomerellaceae</taxon>
        <taxon>Colletotrichum</taxon>
        <taxon>Colletotrichum gloeosporioides species complex</taxon>
    </lineage>
</organism>
<sequence>MDWSFLSRSKSQSGKSTTSTQKPDYGLHTIVSRHSAALEGTDIVAIHGLNGHYLKTWTDEKTGTNWLKSFIPQIVPVARVMSFWYNSTVQFSKSTSDIDVFSDQLLEGLLAERESIEEQDRPLIFICHSLGGLVFKQAYLKALDSDEHMFLAKRISGVFFFGTPHKGSSLASWSTMTARLLKTASLGANTNTQLSKDLEPNSKRMANISEAFLKRCSSLKIISCYETLKMDYLNTLVVEKDSAVLGHSSEKAIAIESDHRGMCRFGTITEKRFSAIKFRLGRLADDAQKAIFLESDNLMTALNSSNYASHRARNPAPVEGTCTWYFEHKRFRAWSESTGSPLLWISADPGCGKSVFASYLVDHFKELSQANAVNVCYFFFKSDNEEQSDVARGIQAILHQLYTQQKDLSRRQKLRGGDLESIEKLWDAFSQSTVHGDARSTICILDGIDECEPKPRGVLLRCIAEHFASEGVQQQSKLRVLITSRPENQIKVALGKHRRSTSGSGARRQSYEMMRLRAEDETESISDDVSRVVAAKIEDLIDRGLPVGLLKSLQAELLKRADRTFLWVSLVLSLLEEKVESGASRRDLDGILNTRDIFSVYSELLASRPEPMKARKMLNIILAAARPLTIEEVSIALAVAPYGDDSGDGSPERHLGRRAKLTFDDVEYGLVYPLENHLKHVCGHFIRIIKKKVYLVHETAREFLLAPKTSAAQRKRSTNPLLDPPHESQLHHFQHTFSLVNANTLLLDICVAFLYCLAKPSKTSPPGEVSPETEPFLSYAALSWTIHYHRTKRLLDQRENRHYQNLCHPLFPGFDCWMQEFWDPNHTMAKNQVSHPPGAPDDIQDYYIEYFNLETHSSSSHRSGLDDKHDSAISDFESCEDEQSDASETSLNYGGVAFGSDRVDDQRDRLHLPLWRGADTALSSNPGSLSNHYFPLKVDGEGLVSLDFKDRSSHKPSES</sequence>
<feature type="region of interest" description="Disordered" evidence="3">
    <location>
        <begin position="876"/>
        <end position="898"/>
    </location>
</feature>
<dbReference type="InterPro" id="IPR056884">
    <property type="entry name" value="NPHP3-like_N"/>
</dbReference>
<dbReference type="InterPro" id="IPR027417">
    <property type="entry name" value="P-loop_NTPase"/>
</dbReference>
<dbReference type="SUPFAM" id="SSF52540">
    <property type="entry name" value="P-loop containing nucleoside triphosphate hydrolases"/>
    <property type="match status" value="1"/>
</dbReference>
<comment type="similarity">
    <text evidence="1">Belongs to the putative lipase ROG1 family.</text>
</comment>
<dbReference type="InterPro" id="IPR029058">
    <property type="entry name" value="AB_hydrolase_fold"/>
</dbReference>
<feature type="region of interest" description="Disordered" evidence="3">
    <location>
        <begin position="1"/>
        <end position="22"/>
    </location>
</feature>
<evidence type="ECO:0000313" key="6">
    <source>
        <dbReference type="EMBL" id="KAF0317581.1"/>
    </source>
</evidence>
<evidence type="ECO:0000259" key="4">
    <source>
        <dbReference type="Pfam" id="PF05057"/>
    </source>
</evidence>
<accession>A0A8H3VW57</accession>
<keyword evidence="2" id="KW-0677">Repeat</keyword>
<evidence type="ECO:0000256" key="2">
    <source>
        <dbReference type="ARBA" id="ARBA00022737"/>
    </source>
</evidence>
<dbReference type="AlphaFoldDB" id="A0A8H3VW57"/>
<feature type="domain" description="Nephrocystin 3-like N-terminal" evidence="5">
    <location>
        <begin position="320"/>
        <end position="485"/>
    </location>
</feature>
<dbReference type="SUPFAM" id="SSF53474">
    <property type="entry name" value="alpha/beta-Hydrolases"/>
    <property type="match status" value="1"/>
</dbReference>
<feature type="compositionally biased region" description="Low complexity" evidence="3">
    <location>
        <begin position="7"/>
        <end position="22"/>
    </location>
</feature>
<evidence type="ECO:0000259" key="5">
    <source>
        <dbReference type="Pfam" id="PF24883"/>
    </source>
</evidence>
<protein>
    <submittedName>
        <fullName evidence="6">Ankyrin repeat protein</fullName>
    </submittedName>
</protein>
<dbReference type="Pfam" id="PF24883">
    <property type="entry name" value="NPHP3_N"/>
    <property type="match status" value="1"/>
</dbReference>
<name>A0A8H3VW57_9PEZI</name>
<gene>
    <name evidence="6" type="ORF">GQ607_015187</name>
</gene>
<reference evidence="6 7" key="1">
    <citation type="submission" date="2019-12" db="EMBL/GenBank/DDBJ databases">
        <title>A genome sequence resource for the geographically widespread anthracnose pathogen Colletotrichum asianum.</title>
        <authorList>
            <person name="Meng Y."/>
        </authorList>
    </citation>
    <scope>NUCLEOTIDE SEQUENCE [LARGE SCALE GENOMIC DNA]</scope>
    <source>
        <strain evidence="6 7">ICMP 18580</strain>
    </source>
</reference>
<comment type="caution">
    <text evidence="6">The sequence shown here is derived from an EMBL/GenBank/DDBJ whole genome shotgun (WGS) entry which is preliminary data.</text>
</comment>
<dbReference type="Gene3D" id="3.40.50.1820">
    <property type="entry name" value="alpha/beta hydrolase"/>
    <property type="match status" value="1"/>
</dbReference>
<dbReference type="OrthoDB" id="5243026at2759"/>
<dbReference type="EMBL" id="WOWK01000127">
    <property type="protein sequence ID" value="KAF0317581.1"/>
    <property type="molecule type" value="Genomic_DNA"/>
</dbReference>
<feature type="domain" description="DUF676" evidence="4">
    <location>
        <begin position="43"/>
        <end position="191"/>
    </location>
</feature>
<keyword evidence="7" id="KW-1185">Reference proteome</keyword>
<dbReference type="Gene3D" id="3.40.50.300">
    <property type="entry name" value="P-loop containing nucleotide triphosphate hydrolases"/>
    <property type="match status" value="1"/>
</dbReference>
<proteinExistence type="inferred from homology"/>
<dbReference type="InterPro" id="IPR007751">
    <property type="entry name" value="DUF676_lipase-like"/>
</dbReference>
<dbReference type="Pfam" id="PF05057">
    <property type="entry name" value="DUF676"/>
    <property type="match status" value="1"/>
</dbReference>
<dbReference type="PANTHER" id="PTHR10039:SF14">
    <property type="entry name" value="NACHT DOMAIN-CONTAINING PROTEIN"/>
    <property type="match status" value="1"/>
</dbReference>
<dbReference type="PANTHER" id="PTHR10039">
    <property type="entry name" value="AMELOGENIN"/>
    <property type="match status" value="1"/>
</dbReference>
<evidence type="ECO:0000256" key="1">
    <source>
        <dbReference type="ARBA" id="ARBA00007920"/>
    </source>
</evidence>
<evidence type="ECO:0000313" key="7">
    <source>
        <dbReference type="Proteomes" id="UP000434172"/>
    </source>
</evidence>